<dbReference type="EMBL" id="JADCNM010000014">
    <property type="protein sequence ID" value="KAG0453597.1"/>
    <property type="molecule type" value="Genomic_DNA"/>
</dbReference>
<organism evidence="2 4">
    <name type="scientific">Vanilla planifolia</name>
    <name type="common">Vanilla</name>
    <dbReference type="NCBI Taxonomy" id="51239"/>
    <lineage>
        <taxon>Eukaryota</taxon>
        <taxon>Viridiplantae</taxon>
        <taxon>Streptophyta</taxon>
        <taxon>Embryophyta</taxon>
        <taxon>Tracheophyta</taxon>
        <taxon>Spermatophyta</taxon>
        <taxon>Magnoliopsida</taxon>
        <taxon>Liliopsida</taxon>
        <taxon>Asparagales</taxon>
        <taxon>Orchidaceae</taxon>
        <taxon>Vanilloideae</taxon>
        <taxon>Vanilleae</taxon>
        <taxon>Vanilla</taxon>
    </lineage>
</organism>
<reference evidence="3 4" key="1">
    <citation type="journal article" date="2020" name="Nat. Food">
        <title>A phased Vanilla planifolia genome enables genetic improvement of flavour and production.</title>
        <authorList>
            <person name="Hasing T."/>
            <person name="Tang H."/>
            <person name="Brym M."/>
            <person name="Khazi F."/>
            <person name="Huang T."/>
            <person name="Chambers A.H."/>
        </authorList>
    </citation>
    <scope>NUCLEOTIDE SEQUENCE [LARGE SCALE GENOMIC DNA]</scope>
    <source>
        <tissue evidence="2">Leaf</tissue>
    </source>
</reference>
<dbReference type="Proteomes" id="UP000639772">
    <property type="component" value="Unassembled WGS sequence"/>
</dbReference>
<name>A0A835PNZ4_VANPL</name>
<keyword evidence="3" id="KW-1185">Reference proteome</keyword>
<evidence type="ECO:0000313" key="3">
    <source>
        <dbReference type="Proteomes" id="UP000636800"/>
    </source>
</evidence>
<dbReference type="Proteomes" id="UP000636800">
    <property type="component" value="Unassembled WGS sequence"/>
</dbReference>
<evidence type="ECO:0000313" key="1">
    <source>
        <dbReference type="EMBL" id="KAG0452520.1"/>
    </source>
</evidence>
<protein>
    <submittedName>
        <fullName evidence="2">Uncharacterized protein</fullName>
    </submittedName>
</protein>
<proteinExistence type="predicted"/>
<dbReference type="AlphaFoldDB" id="A0A835PNZ4"/>
<sequence length="72" mass="7586">MAESHGRTVVLHPPAPVLELSSGFPYCSRPTATFSTTAPFLSSSASQPLVSILLPTQTQWNSPSDPLLAPPP</sequence>
<dbReference type="EMBL" id="JADCNL010000014">
    <property type="protein sequence ID" value="KAG0452520.1"/>
    <property type="molecule type" value="Genomic_DNA"/>
</dbReference>
<evidence type="ECO:0000313" key="4">
    <source>
        <dbReference type="Proteomes" id="UP000639772"/>
    </source>
</evidence>
<accession>A0A835PNZ4</accession>
<evidence type="ECO:0000313" key="2">
    <source>
        <dbReference type="EMBL" id="KAG0453597.1"/>
    </source>
</evidence>
<comment type="caution">
    <text evidence="2">The sequence shown here is derived from an EMBL/GenBank/DDBJ whole genome shotgun (WGS) entry which is preliminary data.</text>
</comment>
<gene>
    <name evidence="2" type="ORF">HPP92_024901</name>
    <name evidence="1" type="ORF">HPP92_025184</name>
</gene>